<feature type="transmembrane region" description="Helical" evidence="2">
    <location>
        <begin position="95"/>
        <end position="113"/>
    </location>
</feature>
<proteinExistence type="predicted"/>
<feature type="region of interest" description="Disordered" evidence="1">
    <location>
        <begin position="1"/>
        <end position="22"/>
    </location>
</feature>
<keyword evidence="2" id="KW-1133">Transmembrane helix</keyword>
<reference evidence="3" key="2">
    <citation type="journal article" date="2021" name="PeerJ">
        <title>Extensive microbial diversity within the chicken gut microbiome revealed by metagenomics and culture.</title>
        <authorList>
            <person name="Gilroy R."/>
            <person name="Ravi A."/>
            <person name="Getino M."/>
            <person name="Pursley I."/>
            <person name="Horton D.L."/>
            <person name="Alikhan N.F."/>
            <person name="Baker D."/>
            <person name="Gharbi K."/>
            <person name="Hall N."/>
            <person name="Watson M."/>
            <person name="Adriaenssens E.M."/>
            <person name="Foster-Nyarko E."/>
            <person name="Jarju S."/>
            <person name="Secka A."/>
            <person name="Antonio M."/>
            <person name="Oren A."/>
            <person name="Chaudhuri R.R."/>
            <person name="La Ragione R."/>
            <person name="Hildebrand F."/>
            <person name="Pallen M.J."/>
        </authorList>
    </citation>
    <scope>NUCLEOTIDE SEQUENCE</scope>
    <source>
        <strain evidence="3">CHK186-9395</strain>
    </source>
</reference>
<dbReference type="EMBL" id="DVOJ01000007">
    <property type="protein sequence ID" value="HIV01337.1"/>
    <property type="molecule type" value="Genomic_DNA"/>
</dbReference>
<reference evidence="3" key="1">
    <citation type="submission" date="2020-10" db="EMBL/GenBank/DDBJ databases">
        <authorList>
            <person name="Gilroy R."/>
        </authorList>
    </citation>
    <scope>NUCLEOTIDE SEQUENCE</scope>
    <source>
        <strain evidence="3">CHK186-9395</strain>
    </source>
</reference>
<dbReference type="Proteomes" id="UP000886861">
    <property type="component" value="Unassembled WGS sequence"/>
</dbReference>
<evidence type="ECO:0000313" key="4">
    <source>
        <dbReference type="Proteomes" id="UP000886861"/>
    </source>
</evidence>
<evidence type="ECO:0000313" key="3">
    <source>
        <dbReference type="EMBL" id="HIV01337.1"/>
    </source>
</evidence>
<evidence type="ECO:0000256" key="2">
    <source>
        <dbReference type="SAM" id="Phobius"/>
    </source>
</evidence>
<keyword evidence="2" id="KW-0472">Membrane</keyword>
<gene>
    <name evidence="3" type="ORF">IAA62_02130</name>
</gene>
<feature type="transmembrane region" description="Helical" evidence="2">
    <location>
        <begin position="68"/>
        <end position="88"/>
    </location>
</feature>
<organism evidence="3 4">
    <name type="scientific">Candidatus Caccopulliclostridium gallistercoris</name>
    <dbReference type="NCBI Taxonomy" id="2840719"/>
    <lineage>
        <taxon>Bacteria</taxon>
        <taxon>Bacillati</taxon>
        <taxon>Bacillota</taxon>
        <taxon>Clostridia</taxon>
        <taxon>Candidatus Caccopulliclostridium</taxon>
    </lineage>
</organism>
<sequence>MANKSTNKSSSSSSSSSSQTTQKRNTSIKWVLNMLSFFALVLVGICLLLQVIFNAIDASKLAGATNAIRTVGECIAYCVIAVYAFFFIRHKKNPVWAVLYAIALTAILILIIFR</sequence>
<feature type="transmembrane region" description="Helical" evidence="2">
    <location>
        <begin position="30"/>
        <end position="56"/>
    </location>
</feature>
<protein>
    <submittedName>
        <fullName evidence="3">Uncharacterized protein</fullName>
    </submittedName>
</protein>
<keyword evidence="2" id="KW-0812">Transmembrane</keyword>
<accession>A0A9D1NDY2</accession>
<evidence type="ECO:0000256" key="1">
    <source>
        <dbReference type="SAM" id="MobiDB-lite"/>
    </source>
</evidence>
<dbReference type="AlphaFoldDB" id="A0A9D1NDY2"/>
<comment type="caution">
    <text evidence="3">The sequence shown here is derived from an EMBL/GenBank/DDBJ whole genome shotgun (WGS) entry which is preliminary data.</text>
</comment>
<name>A0A9D1NDY2_9FIRM</name>